<keyword evidence="2" id="KW-1185">Reference proteome</keyword>
<proteinExistence type="predicted"/>
<accession>A0A918VN04</accession>
<protein>
    <submittedName>
        <fullName evidence="1">Uncharacterized protein</fullName>
    </submittedName>
</protein>
<reference evidence="1" key="1">
    <citation type="journal article" date="2014" name="Int. J. Syst. Evol. Microbiol.">
        <title>Complete genome sequence of Corynebacterium casei LMG S-19264T (=DSM 44701T), isolated from a smear-ripened cheese.</title>
        <authorList>
            <consortium name="US DOE Joint Genome Institute (JGI-PGF)"/>
            <person name="Walter F."/>
            <person name="Albersmeier A."/>
            <person name="Kalinowski J."/>
            <person name="Ruckert C."/>
        </authorList>
    </citation>
    <scope>NUCLEOTIDE SEQUENCE</scope>
    <source>
        <strain evidence="1">KCTC 12711</strain>
    </source>
</reference>
<evidence type="ECO:0000313" key="1">
    <source>
        <dbReference type="EMBL" id="GHA10450.1"/>
    </source>
</evidence>
<gene>
    <name evidence="1" type="ORF">GCM10008090_20070</name>
</gene>
<name>A0A918VN04_9GAMM</name>
<dbReference type="Proteomes" id="UP000614811">
    <property type="component" value="Unassembled WGS sequence"/>
</dbReference>
<reference evidence="1" key="2">
    <citation type="submission" date="2020-09" db="EMBL/GenBank/DDBJ databases">
        <authorList>
            <person name="Sun Q."/>
            <person name="Kim S."/>
        </authorList>
    </citation>
    <scope>NUCLEOTIDE SEQUENCE</scope>
    <source>
        <strain evidence="1">KCTC 12711</strain>
    </source>
</reference>
<dbReference type="EMBL" id="BMXA01000003">
    <property type="protein sequence ID" value="GHA10450.1"/>
    <property type="molecule type" value="Genomic_DNA"/>
</dbReference>
<dbReference type="AlphaFoldDB" id="A0A918VN04"/>
<sequence>MSLTFKFNLTIKQRFKMKKLDQEKKVAELSIENMDIITEVDDTAGAALANDDQNEWFEFWTLTSAHNVNN</sequence>
<comment type="caution">
    <text evidence="1">The sequence shown here is derived from an EMBL/GenBank/DDBJ whole genome shotgun (WGS) entry which is preliminary data.</text>
</comment>
<organism evidence="1 2">
    <name type="scientific">Arenicella chitinivorans</name>
    <dbReference type="NCBI Taxonomy" id="1329800"/>
    <lineage>
        <taxon>Bacteria</taxon>
        <taxon>Pseudomonadati</taxon>
        <taxon>Pseudomonadota</taxon>
        <taxon>Gammaproteobacteria</taxon>
        <taxon>Arenicellales</taxon>
        <taxon>Arenicellaceae</taxon>
        <taxon>Arenicella</taxon>
    </lineage>
</organism>
<evidence type="ECO:0000313" key="2">
    <source>
        <dbReference type="Proteomes" id="UP000614811"/>
    </source>
</evidence>